<sequence>MAKKRKAVATAPPENEKTNTKAVDGGVKKQKRLAGRQGALRYIMEIPLDVLFEILGYLDPIDILRLSRTSKGLRRILLCRSSMSVWKAARRNLKVPDPIPSMSEPKFANFLFDPRCHFCLTATVHNIAWWAKLRCCKACLPIYFASAYEIHERGLLVSLDIESILWKALPRYPLDSGSCGQRQWRRVNEVYLISGAEELSPHVSDIETVESTKWIVTRLESLMHDMEQSTMCKHWMDNRNSNRERELSDARELRFNAIVAKLEASGWDHELTFAIGREDLRKHKLVNQPKPLTDRIWQNIEQPIAEFMETVKSERLKREHKAICGKRYKVLICLLREREKYLQDEQVMPSSVDVACWEPIKSMIEGPPKEDEGELTMYNEALKELPQFIQDWNREKTRLLLAALQAEKPEATEADLRLATTVFRCQHALCMRYSVAPFPGILTHRACHYRGLEPNPLPKWLPYNARLSSDCKFGLHKSGSESIRNIIGLCGLDPRTTTAEDMLAMNPLLECKECTTESGVRLFMRWTRAITHRHDDDDENPASAAPQFVLASEKEEKLVGAHESSQDRDTYQYRDRPWYRCQHCRGACGTLNRVKRHLKEVHDIQTLTETDSQNFRFMGHLNLEGPFAVRVIPPGVRDLDSDLNFDSSSLYL</sequence>
<comment type="caution">
    <text evidence="3">The sequence shown here is derived from an EMBL/GenBank/DDBJ whole genome shotgun (WGS) entry which is preliminary data.</text>
</comment>
<proteinExistence type="predicted"/>
<dbReference type="EMBL" id="CM032188">
    <property type="protein sequence ID" value="KAG7088864.1"/>
    <property type="molecule type" value="Genomic_DNA"/>
</dbReference>
<feature type="domain" description="F-box" evidence="2">
    <location>
        <begin position="40"/>
        <end position="89"/>
    </location>
</feature>
<dbReference type="PROSITE" id="PS50181">
    <property type="entry name" value="FBOX"/>
    <property type="match status" value="1"/>
</dbReference>
<dbReference type="CDD" id="cd09917">
    <property type="entry name" value="F-box_SF"/>
    <property type="match status" value="1"/>
</dbReference>
<dbReference type="InterPro" id="IPR036047">
    <property type="entry name" value="F-box-like_dom_sf"/>
</dbReference>
<reference evidence="3" key="1">
    <citation type="journal article" date="2021" name="Genome Biol. Evol.">
        <title>The assembled and annotated genome of the fairy-ring fungus Marasmius oreades.</title>
        <authorList>
            <person name="Hiltunen M."/>
            <person name="Ament-Velasquez S.L."/>
            <person name="Johannesson H."/>
        </authorList>
    </citation>
    <scope>NUCLEOTIDE SEQUENCE</scope>
    <source>
        <strain evidence="3">03SP1</strain>
    </source>
</reference>
<dbReference type="Gene3D" id="1.20.1280.50">
    <property type="match status" value="1"/>
</dbReference>
<protein>
    <recommendedName>
        <fullName evidence="2">F-box domain-containing protein</fullName>
    </recommendedName>
</protein>
<evidence type="ECO:0000259" key="2">
    <source>
        <dbReference type="PROSITE" id="PS50181"/>
    </source>
</evidence>
<dbReference type="Proteomes" id="UP001049176">
    <property type="component" value="Chromosome 8"/>
</dbReference>
<evidence type="ECO:0000313" key="3">
    <source>
        <dbReference type="EMBL" id="KAG7088864.1"/>
    </source>
</evidence>
<dbReference type="InterPro" id="IPR001810">
    <property type="entry name" value="F-box_dom"/>
</dbReference>
<organism evidence="3 4">
    <name type="scientific">Marasmius oreades</name>
    <name type="common">fairy-ring Marasmius</name>
    <dbReference type="NCBI Taxonomy" id="181124"/>
    <lineage>
        <taxon>Eukaryota</taxon>
        <taxon>Fungi</taxon>
        <taxon>Dikarya</taxon>
        <taxon>Basidiomycota</taxon>
        <taxon>Agaricomycotina</taxon>
        <taxon>Agaricomycetes</taxon>
        <taxon>Agaricomycetidae</taxon>
        <taxon>Agaricales</taxon>
        <taxon>Marasmiineae</taxon>
        <taxon>Marasmiaceae</taxon>
        <taxon>Marasmius</taxon>
    </lineage>
</organism>
<feature type="region of interest" description="Disordered" evidence="1">
    <location>
        <begin position="1"/>
        <end position="22"/>
    </location>
</feature>
<dbReference type="InterPro" id="IPR013087">
    <property type="entry name" value="Znf_C2H2_type"/>
</dbReference>
<evidence type="ECO:0000256" key="1">
    <source>
        <dbReference type="SAM" id="MobiDB-lite"/>
    </source>
</evidence>
<keyword evidence="4" id="KW-1185">Reference proteome</keyword>
<name>A0A9P7UR70_9AGAR</name>
<gene>
    <name evidence="3" type="ORF">E1B28_012818</name>
</gene>
<dbReference type="KEGG" id="more:E1B28_012818"/>
<dbReference type="OrthoDB" id="2322499at2759"/>
<dbReference type="Pfam" id="PF00646">
    <property type="entry name" value="F-box"/>
    <property type="match status" value="1"/>
</dbReference>
<evidence type="ECO:0000313" key="4">
    <source>
        <dbReference type="Proteomes" id="UP001049176"/>
    </source>
</evidence>
<dbReference type="GeneID" id="66081893"/>
<dbReference type="PROSITE" id="PS00028">
    <property type="entry name" value="ZINC_FINGER_C2H2_1"/>
    <property type="match status" value="1"/>
</dbReference>
<accession>A0A9P7UR70</accession>
<dbReference type="RefSeq" id="XP_043005335.1">
    <property type="nucleotide sequence ID" value="XM_043157965.1"/>
</dbReference>
<dbReference type="SMART" id="SM00256">
    <property type="entry name" value="FBOX"/>
    <property type="match status" value="1"/>
</dbReference>
<dbReference type="SUPFAM" id="SSF81383">
    <property type="entry name" value="F-box domain"/>
    <property type="match status" value="1"/>
</dbReference>
<dbReference type="AlphaFoldDB" id="A0A9P7UR70"/>